<dbReference type="Proteomes" id="UP000092444">
    <property type="component" value="Unassembled WGS sequence"/>
</dbReference>
<comment type="similarity">
    <text evidence="1">Belongs to the TRAFAC class myosin-kinesin ATPase superfamily. Myosin family.</text>
</comment>
<feature type="domain" description="Myosin motor" evidence="2">
    <location>
        <begin position="1"/>
        <end position="105"/>
    </location>
</feature>
<dbReference type="Gene3D" id="1.20.120.720">
    <property type="entry name" value="Myosin VI head, motor domain, U50 subdomain"/>
    <property type="match status" value="1"/>
</dbReference>
<evidence type="ECO:0000313" key="3">
    <source>
        <dbReference type="EnsemblMetazoa" id="GMOY007622-PB"/>
    </source>
</evidence>
<sequence length="105" mass="12081">MVKDLHVKLPHIYRYFNASGDMKTDVENEANNFEAITMDFTVLQIPRQSVDARFKVVSAILWLGNLQFADIDEERCEFLDGDIKVFELLSEPKYYSIDKLTSAGT</sequence>
<dbReference type="GO" id="GO:0003774">
    <property type="term" value="F:cytoskeletal motor activity"/>
    <property type="evidence" value="ECO:0007669"/>
    <property type="project" value="InterPro"/>
</dbReference>
<dbReference type="STRING" id="37546.A0A1B0G2S9"/>
<keyword evidence="1" id="KW-0518">Myosin</keyword>
<reference evidence="3" key="1">
    <citation type="submission" date="2020-05" db="UniProtKB">
        <authorList>
            <consortium name="EnsemblMetazoa"/>
        </authorList>
    </citation>
    <scope>IDENTIFICATION</scope>
    <source>
        <strain evidence="3">Yale</strain>
    </source>
</reference>
<keyword evidence="4" id="KW-1185">Reference proteome</keyword>
<dbReference type="SUPFAM" id="SSF52540">
    <property type="entry name" value="P-loop containing nucleoside triphosphate hydrolases"/>
    <property type="match status" value="1"/>
</dbReference>
<keyword evidence="1" id="KW-0009">Actin-binding</keyword>
<dbReference type="AlphaFoldDB" id="A0A1B0G2S9"/>
<protein>
    <recommendedName>
        <fullName evidence="2">Myosin motor domain-containing protein</fullName>
    </recommendedName>
</protein>
<organism evidence="3 4">
    <name type="scientific">Glossina morsitans morsitans</name>
    <name type="common">Savannah tsetse fly</name>
    <dbReference type="NCBI Taxonomy" id="37546"/>
    <lineage>
        <taxon>Eukaryota</taxon>
        <taxon>Metazoa</taxon>
        <taxon>Ecdysozoa</taxon>
        <taxon>Arthropoda</taxon>
        <taxon>Hexapoda</taxon>
        <taxon>Insecta</taxon>
        <taxon>Pterygota</taxon>
        <taxon>Neoptera</taxon>
        <taxon>Endopterygota</taxon>
        <taxon>Diptera</taxon>
        <taxon>Brachycera</taxon>
        <taxon>Muscomorpha</taxon>
        <taxon>Hippoboscoidea</taxon>
        <taxon>Glossinidae</taxon>
        <taxon>Glossina</taxon>
    </lineage>
</organism>
<evidence type="ECO:0000313" key="4">
    <source>
        <dbReference type="Proteomes" id="UP000092444"/>
    </source>
</evidence>
<accession>A0A1B0G2S9</accession>
<evidence type="ECO:0000259" key="2">
    <source>
        <dbReference type="PROSITE" id="PS51456"/>
    </source>
</evidence>
<dbReference type="GO" id="GO:0005524">
    <property type="term" value="F:ATP binding"/>
    <property type="evidence" value="ECO:0007669"/>
    <property type="project" value="InterPro"/>
</dbReference>
<keyword evidence="1" id="KW-0505">Motor protein</keyword>
<dbReference type="InterPro" id="IPR001609">
    <property type="entry name" value="Myosin_head_motor_dom-like"/>
</dbReference>
<dbReference type="EMBL" id="CCAG010015567">
    <property type="status" value="NOT_ANNOTATED_CDS"/>
    <property type="molecule type" value="Genomic_DNA"/>
</dbReference>
<name>A0A1B0G2S9_GLOMM</name>
<dbReference type="InterPro" id="IPR027417">
    <property type="entry name" value="P-loop_NTPase"/>
</dbReference>
<evidence type="ECO:0000256" key="1">
    <source>
        <dbReference type="PROSITE-ProRule" id="PRU00782"/>
    </source>
</evidence>
<dbReference type="GO" id="GO:0016459">
    <property type="term" value="C:myosin complex"/>
    <property type="evidence" value="ECO:0007669"/>
    <property type="project" value="UniProtKB-KW"/>
</dbReference>
<dbReference type="PROSITE" id="PS51456">
    <property type="entry name" value="MYOSIN_MOTOR"/>
    <property type="match status" value="1"/>
</dbReference>
<proteinExistence type="inferred from homology"/>
<dbReference type="EnsemblMetazoa" id="GMOY007622-RB">
    <property type="protein sequence ID" value="GMOY007622-PB"/>
    <property type="gene ID" value="GMOY007622"/>
</dbReference>
<comment type="caution">
    <text evidence="1">Lacks conserved residue(s) required for the propagation of feature annotation.</text>
</comment>
<dbReference type="VEuPathDB" id="VectorBase:GMOY007622"/>
<dbReference type="GO" id="GO:0003779">
    <property type="term" value="F:actin binding"/>
    <property type="evidence" value="ECO:0007669"/>
    <property type="project" value="UniProtKB-KW"/>
</dbReference>
<dbReference type="Gene3D" id="1.10.10.820">
    <property type="match status" value="1"/>
</dbReference>